<evidence type="ECO:0000256" key="1">
    <source>
        <dbReference type="ARBA" id="ARBA00007164"/>
    </source>
</evidence>
<evidence type="ECO:0000259" key="10">
    <source>
        <dbReference type="Pfam" id="PF00768"/>
    </source>
</evidence>
<dbReference type="Proteomes" id="UP000284277">
    <property type="component" value="Unassembled WGS sequence"/>
</dbReference>
<dbReference type="GO" id="GO:0006508">
    <property type="term" value="P:proteolysis"/>
    <property type="evidence" value="ECO:0007669"/>
    <property type="project" value="InterPro"/>
</dbReference>
<dbReference type="AlphaFoldDB" id="A0A419T9S2"/>
<feature type="active site" description="Acyl-ester intermediate" evidence="7">
    <location>
        <position position="99"/>
    </location>
</feature>
<dbReference type="InterPro" id="IPR001967">
    <property type="entry name" value="Peptidase_S11_N"/>
</dbReference>
<name>A0A419T9S2_9FIRM</name>
<reference evidence="11 12" key="1">
    <citation type="submission" date="2016-08" db="EMBL/GenBank/DDBJ databases">
        <title>A new outlook on sporulation: Clostridium algidixylanolyticum.</title>
        <authorList>
            <person name="Poppleton D.I."/>
            <person name="Gribaldo S."/>
        </authorList>
    </citation>
    <scope>NUCLEOTIDE SEQUENCE [LARGE SCALE GENOMIC DNA]</scope>
    <source>
        <strain evidence="11 12">SPL73</strain>
    </source>
</reference>
<feature type="active site" evidence="7">
    <location>
        <position position="156"/>
    </location>
</feature>
<keyword evidence="5" id="KW-0573">Peptidoglycan synthesis</keyword>
<dbReference type="GO" id="GO:0008360">
    <property type="term" value="P:regulation of cell shape"/>
    <property type="evidence" value="ECO:0007669"/>
    <property type="project" value="UniProtKB-KW"/>
</dbReference>
<dbReference type="Gene3D" id="3.40.710.10">
    <property type="entry name" value="DD-peptidase/beta-lactamase superfamily"/>
    <property type="match status" value="1"/>
</dbReference>
<dbReference type="RefSeq" id="WP_120195349.1">
    <property type="nucleotide sequence ID" value="NZ_MCIA01000002.1"/>
</dbReference>
<gene>
    <name evidence="11" type="ORF">BET01_12180</name>
</gene>
<feature type="domain" description="Peptidase S11 D-alanyl-D-alanine carboxypeptidase A N-terminal" evidence="10">
    <location>
        <begin position="65"/>
        <end position="304"/>
    </location>
</feature>
<keyword evidence="6" id="KW-0961">Cell wall biogenesis/degradation</keyword>
<evidence type="ECO:0000256" key="5">
    <source>
        <dbReference type="ARBA" id="ARBA00022984"/>
    </source>
</evidence>
<dbReference type="PANTHER" id="PTHR21581:SF33">
    <property type="entry name" value="D-ALANYL-D-ALANINE CARBOXYPEPTIDASE DACB"/>
    <property type="match status" value="1"/>
</dbReference>
<dbReference type="GO" id="GO:0071555">
    <property type="term" value="P:cell wall organization"/>
    <property type="evidence" value="ECO:0007669"/>
    <property type="project" value="UniProtKB-KW"/>
</dbReference>
<dbReference type="PROSITE" id="PS51257">
    <property type="entry name" value="PROKAR_LIPOPROTEIN"/>
    <property type="match status" value="1"/>
</dbReference>
<dbReference type="OrthoDB" id="9791132at2"/>
<dbReference type="PRINTS" id="PR00725">
    <property type="entry name" value="DADACBPTASE1"/>
</dbReference>
<keyword evidence="12" id="KW-1185">Reference proteome</keyword>
<sequence>MKKKALVISGILSVTVLLSGCSGLRKLDNPYVYSERTALYETGSEEDKSSTFAQDLCVVPDDVVSQDSKVTAEAVAIFDVSNGTVLFAKNPFERMYPASITKTMTALVALKYGNLSDEITVTKNAVITEPGASLCGIKPGDKLTLEQLLYGLMLPSGNDAGEAIAEHIAGGTQSFSKMMNEEALRIGATGTHFMNPHGLNNEDHYTTAYDLYLIFHEALKYPEFRKIIGTDRYTTTYQDKAGSPVNVTWKDTNRYLTGERKMPEGLTALGGKTGTTQAAGSCLIMGSSDSSKHEYISVVLKASTHATLYDNMTNLLNKIAE</sequence>
<comment type="similarity">
    <text evidence="1 9">Belongs to the peptidase S11 family.</text>
</comment>
<dbReference type="SUPFAM" id="SSF56601">
    <property type="entry name" value="beta-lactamase/transpeptidase-like"/>
    <property type="match status" value="1"/>
</dbReference>
<evidence type="ECO:0000256" key="6">
    <source>
        <dbReference type="ARBA" id="ARBA00023316"/>
    </source>
</evidence>
<protein>
    <submittedName>
        <fullName evidence="11">Peptidase S11</fullName>
    </submittedName>
</protein>
<evidence type="ECO:0000256" key="7">
    <source>
        <dbReference type="PIRSR" id="PIRSR618044-1"/>
    </source>
</evidence>
<dbReference type="GO" id="GO:0009252">
    <property type="term" value="P:peptidoglycan biosynthetic process"/>
    <property type="evidence" value="ECO:0007669"/>
    <property type="project" value="UniProtKB-KW"/>
</dbReference>
<comment type="caution">
    <text evidence="11">The sequence shown here is derived from an EMBL/GenBank/DDBJ whole genome shotgun (WGS) entry which is preliminary data.</text>
</comment>
<evidence type="ECO:0000313" key="12">
    <source>
        <dbReference type="Proteomes" id="UP000284277"/>
    </source>
</evidence>
<organism evidence="11 12">
    <name type="scientific">Lacrimispora algidixylanolytica</name>
    <dbReference type="NCBI Taxonomy" id="94868"/>
    <lineage>
        <taxon>Bacteria</taxon>
        <taxon>Bacillati</taxon>
        <taxon>Bacillota</taxon>
        <taxon>Clostridia</taxon>
        <taxon>Lachnospirales</taxon>
        <taxon>Lachnospiraceae</taxon>
        <taxon>Lacrimispora</taxon>
    </lineage>
</organism>
<dbReference type="InterPro" id="IPR018044">
    <property type="entry name" value="Peptidase_S11"/>
</dbReference>
<evidence type="ECO:0000256" key="8">
    <source>
        <dbReference type="PIRSR" id="PIRSR618044-2"/>
    </source>
</evidence>
<dbReference type="EMBL" id="MCIA01000002">
    <property type="protein sequence ID" value="RKD34230.1"/>
    <property type="molecule type" value="Genomic_DNA"/>
</dbReference>
<feature type="active site" description="Proton acceptor" evidence="7">
    <location>
        <position position="102"/>
    </location>
</feature>
<evidence type="ECO:0000256" key="9">
    <source>
        <dbReference type="RuleBase" id="RU004016"/>
    </source>
</evidence>
<dbReference type="GO" id="GO:0009002">
    <property type="term" value="F:serine-type D-Ala-D-Ala carboxypeptidase activity"/>
    <property type="evidence" value="ECO:0007669"/>
    <property type="project" value="InterPro"/>
</dbReference>
<dbReference type="PANTHER" id="PTHR21581">
    <property type="entry name" value="D-ALANYL-D-ALANINE CARBOXYPEPTIDASE"/>
    <property type="match status" value="1"/>
</dbReference>
<proteinExistence type="inferred from homology"/>
<keyword evidence="3" id="KW-0378">Hydrolase</keyword>
<dbReference type="Pfam" id="PF00768">
    <property type="entry name" value="Peptidase_S11"/>
    <property type="match status" value="1"/>
</dbReference>
<keyword evidence="2" id="KW-0732">Signal</keyword>
<evidence type="ECO:0000256" key="2">
    <source>
        <dbReference type="ARBA" id="ARBA00022729"/>
    </source>
</evidence>
<dbReference type="InterPro" id="IPR012338">
    <property type="entry name" value="Beta-lactam/transpept-like"/>
</dbReference>
<evidence type="ECO:0000313" key="11">
    <source>
        <dbReference type="EMBL" id="RKD34230.1"/>
    </source>
</evidence>
<keyword evidence="4" id="KW-0133">Cell shape</keyword>
<feature type="binding site" evidence="8">
    <location>
        <position position="272"/>
    </location>
    <ligand>
        <name>substrate</name>
    </ligand>
</feature>
<evidence type="ECO:0000256" key="4">
    <source>
        <dbReference type="ARBA" id="ARBA00022960"/>
    </source>
</evidence>
<evidence type="ECO:0000256" key="3">
    <source>
        <dbReference type="ARBA" id="ARBA00022801"/>
    </source>
</evidence>
<accession>A0A419T9S2</accession>